<dbReference type="EMBL" id="OZ075120">
    <property type="protein sequence ID" value="CAL4892523.1"/>
    <property type="molecule type" value="Genomic_DNA"/>
</dbReference>
<evidence type="ECO:0000256" key="7">
    <source>
        <dbReference type="ARBA" id="ARBA00023146"/>
    </source>
</evidence>
<evidence type="ECO:0000313" key="12">
    <source>
        <dbReference type="Proteomes" id="UP001497457"/>
    </source>
</evidence>
<reference evidence="11" key="1">
    <citation type="submission" date="2024-10" db="EMBL/GenBank/DDBJ databases">
        <authorList>
            <person name="Ryan C."/>
        </authorList>
    </citation>
    <scope>NUCLEOTIDE SEQUENCE [LARGE SCALE GENOMIC DNA]</scope>
</reference>
<dbReference type="PANTHER" id="PTHR22594:SF36">
    <property type="entry name" value="ASPARAGINE--TRNA LIGASE, CYTOPLASMIC 2"/>
    <property type="match status" value="1"/>
</dbReference>
<accession>A0ABC8VKB1</accession>
<comment type="similarity">
    <text evidence="1">Belongs to the class-II aminoacyl-tRNA synthetase family.</text>
</comment>
<evidence type="ECO:0000259" key="10">
    <source>
        <dbReference type="PROSITE" id="PS50862"/>
    </source>
</evidence>
<evidence type="ECO:0000256" key="3">
    <source>
        <dbReference type="ARBA" id="ARBA00022598"/>
    </source>
</evidence>
<evidence type="ECO:0000256" key="6">
    <source>
        <dbReference type="ARBA" id="ARBA00022917"/>
    </source>
</evidence>
<organism evidence="11 12">
    <name type="scientific">Urochloa decumbens</name>
    <dbReference type="NCBI Taxonomy" id="240449"/>
    <lineage>
        <taxon>Eukaryota</taxon>
        <taxon>Viridiplantae</taxon>
        <taxon>Streptophyta</taxon>
        <taxon>Embryophyta</taxon>
        <taxon>Tracheophyta</taxon>
        <taxon>Spermatophyta</taxon>
        <taxon>Magnoliopsida</taxon>
        <taxon>Liliopsida</taxon>
        <taxon>Poales</taxon>
        <taxon>Poaceae</taxon>
        <taxon>PACMAD clade</taxon>
        <taxon>Panicoideae</taxon>
        <taxon>Panicodae</taxon>
        <taxon>Paniceae</taxon>
        <taxon>Melinidinae</taxon>
        <taxon>Urochloa</taxon>
    </lineage>
</organism>
<keyword evidence="8" id="KW-0175">Coiled coil</keyword>
<dbReference type="GO" id="GO:0004816">
    <property type="term" value="F:asparagine-tRNA ligase activity"/>
    <property type="evidence" value="ECO:0007669"/>
    <property type="project" value="UniProtKB-EC"/>
</dbReference>
<evidence type="ECO:0000256" key="9">
    <source>
        <dbReference type="SAM" id="MobiDB-lite"/>
    </source>
</evidence>
<keyword evidence="5" id="KW-0067">ATP-binding</keyword>
<keyword evidence="3" id="KW-0436">Ligase</keyword>
<dbReference type="EC" id="6.1.1.22" evidence="2"/>
<dbReference type="PANTHER" id="PTHR22594">
    <property type="entry name" value="ASPARTYL/LYSYL-TRNA SYNTHETASE"/>
    <property type="match status" value="1"/>
</dbReference>
<evidence type="ECO:0000256" key="1">
    <source>
        <dbReference type="ARBA" id="ARBA00008226"/>
    </source>
</evidence>
<sequence>MESSPSSSAFASASSSESEEAATSSNDAPAVESLKYSRRASLRSVVGRPDGGLGLAGKHAVVGGWVKSSDAVKAKLAGPMSPQRMPATETTGLTCTEVLLARVPLIRCIAKLIGGAAAAVDRASASVSYKVAAGTALVRINDGSCVADLQIVVDASLCPLEQVTATGACVLVEGKIEVAEGRSQQHVVELRVEKVLHVGAGNIDNYPLSNVELPPPELVKNYPHLATRTTAVASVARIRSEMVHAAHTFFQTNGFFHVNTPIITATTVAGGRSKMFRVMQTTSNKSDRAITPEVVRASIKAKTKQIEALKRSESNKEALEAAEMDLQRANELATQLEQQGFNADLSDNFFQNPVYLSPNHTLHLETYACALSSVYTFSPVFLAENLEPHKHLAEMWTIDAELAFAELEDAISCAKDCLKWLLSTVSKNCSDELKFLSNGANNGIFSHIESAVSSPWERITYSEAVNTLLQVKDKSFEAKAELGMPLSLEHMSYLVDDCYKKPVIIYEYPKELKPFYARLMEDATKVSAFDIVVPKVGIIACGTQKEERMDNLTARIDDLRLPRDQLDWYFNIRKHGTVKHSGFSIDIERLILLVTCLNDVRDVKPFQRTKGDAKC</sequence>
<keyword evidence="7" id="KW-0030">Aminoacyl-tRNA synthetase</keyword>
<dbReference type="Gene3D" id="3.30.930.10">
    <property type="entry name" value="Bira Bifunctional Protein, Domain 2"/>
    <property type="match status" value="1"/>
</dbReference>
<dbReference type="GO" id="GO:0005524">
    <property type="term" value="F:ATP binding"/>
    <property type="evidence" value="ECO:0007669"/>
    <property type="project" value="UniProtKB-KW"/>
</dbReference>
<dbReference type="PROSITE" id="PS50862">
    <property type="entry name" value="AA_TRNA_LIGASE_II"/>
    <property type="match status" value="1"/>
</dbReference>
<evidence type="ECO:0000256" key="2">
    <source>
        <dbReference type="ARBA" id="ARBA00012816"/>
    </source>
</evidence>
<evidence type="ECO:0000256" key="8">
    <source>
        <dbReference type="SAM" id="Coils"/>
    </source>
</evidence>
<feature type="domain" description="Aminoacyl-transfer RNA synthetases class-II family profile" evidence="10">
    <location>
        <begin position="237"/>
        <end position="605"/>
    </location>
</feature>
<dbReference type="Proteomes" id="UP001497457">
    <property type="component" value="Chromosome 10rd"/>
</dbReference>
<keyword evidence="4" id="KW-0547">Nucleotide-binding</keyword>
<dbReference type="SUPFAM" id="SSF55681">
    <property type="entry name" value="Class II aaRS and biotin synthetases"/>
    <property type="match status" value="1"/>
</dbReference>
<protein>
    <recommendedName>
        <fullName evidence="2">asparagine--tRNA ligase</fullName>
        <ecNumber evidence="2">6.1.1.22</ecNumber>
    </recommendedName>
</protein>
<dbReference type="GO" id="GO:0006412">
    <property type="term" value="P:translation"/>
    <property type="evidence" value="ECO:0007669"/>
    <property type="project" value="UniProtKB-KW"/>
</dbReference>
<proteinExistence type="inferred from homology"/>
<evidence type="ECO:0000256" key="4">
    <source>
        <dbReference type="ARBA" id="ARBA00022741"/>
    </source>
</evidence>
<dbReference type="InterPro" id="IPR004522">
    <property type="entry name" value="Asn-tRNA-ligase"/>
</dbReference>
<dbReference type="InterPro" id="IPR006195">
    <property type="entry name" value="aa-tRNA-synth_II"/>
</dbReference>
<feature type="region of interest" description="Disordered" evidence="9">
    <location>
        <begin position="1"/>
        <end position="32"/>
    </location>
</feature>
<dbReference type="Pfam" id="PF00152">
    <property type="entry name" value="tRNA-synt_2"/>
    <property type="match status" value="2"/>
</dbReference>
<dbReference type="AlphaFoldDB" id="A0ABC8VKB1"/>
<evidence type="ECO:0000313" key="11">
    <source>
        <dbReference type="EMBL" id="CAL4892523.1"/>
    </source>
</evidence>
<keyword evidence="6" id="KW-0648">Protein biosynthesis</keyword>
<feature type="coiled-coil region" evidence="8">
    <location>
        <begin position="302"/>
        <end position="339"/>
    </location>
</feature>
<keyword evidence="12" id="KW-1185">Reference proteome</keyword>
<dbReference type="NCBIfam" id="TIGR00457">
    <property type="entry name" value="asnS"/>
    <property type="match status" value="1"/>
</dbReference>
<gene>
    <name evidence="11" type="ORF">URODEC1_LOCUS4321</name>
</gene>
<name>A0ABC8VKB1_9POAL</name>
<feature type="compositionally biased region" description="Low complexity" evidence="9">
    <location>
        <begin position="1"/>
        <end position="25"/>
    </location>
</feature>
<dbReference type="InterPro" id="IPR045864">
    <property type="entry name" value="aa-tRNA-synth_II/BPL/LPL"/>
</dbReference>
<dbReference type="InterPro" id="IPR004364">
    <property type="entry name" value="Aa-tRNA-synt_II"/>
</dbReference>
<evidence type="ECO:0000256" key="5">
    <source>
        <dbReference type="ARBA" id="ARBA00022840"/>
    </source>
</evidence>